<feature type="chain" id="PRO_5032396908" description="14-3-3 domain-containing protein" evidence="5">
    <location>
        <begin position="22"/>
        <end position="1104"/>
    </location>
</feature>
<evidence type="ECO:0000313" key="8">
    <source>
        <dbReference type="Proteomes" id="UP000654075"/>
    </source>
</evidence>
<name>A0A813FRB8_POLGL</name>
<feature type="transmembrane region" description="Helical" evidence="4">
    <location>
        <begin position="237"/>
        <end position="257"/>
    </location>
</feature>
<feature type="domain" description="14-3-3" evidence="6">
    <location>
        <begin position="622"/>
        <end position="859"/>
    </location>
</feature>
<dbReference type="Gene3D" id="1.20.190.20">
    <property type="entry name" value="14-3-3 domain"/>
    <property type="match status" value="2"/>
</dbReference>
<gene>
    <name evidence="7" type="ORF">PGLA1383_LOCUS33041</name>
</gene>
<evidence type="ECO:0000313" key="7">
    <source>
        <dbReference type="EMBL" id="CAE8615325.1"/>
    </source>
</evidence>
<keyword evidence="8" id="KW-1185">Reference proteome</keyword>
<comment type="caution">
    <text evidence="7">The sequence shown here is derived from an EMBL/GenBank/DDBJ whole genome shotgun (WGS) entry which is preliminary data.</text>
</comment>
<feature type="region of interest" description="Disordered" evidence="3">
    <location>
        <begin position="847"/>
        <end position="866"/>
    </location>
</feature>
<evidence type="ECO:0000256" key="4">
    <source>
        <dbReference type="SAM" id="Phobius"/>
    </source>
</evidence>
<evidence type="ECO:0000256" key="2">
    <source>
        <dbReference type="RuleBase" id="RU003466"/>
    </source>
</evidence>
<dbReference type="InterPro" id="IPR023410">
    <property type="entry name" value="14-3-3_domain"/>
</dbReference>
<dbReference type="AlphaFoldDB" id="A0A813FRB8"/>
<feature type="compositionally biased region" description="Acidic residues" evidence="3">
    <location>
        <begin position="855"/>
        <end position="866"/>
    </location>
</feature>
<evidence type="ECO:0000256" key="5">
    <source>
        <dbReference type="SAM" id="SignalP"/>
    </source>
</evidence>
<accession>A0A813FRB8</accession>
<feature type="transmembrane region" description="Helical" evidence="4">
    <location>
        <begin position="278"/>
        <end position="295"/>
    </location>
</feature>
<evidence type="ECO:0000256" key="3">
    <source>
        <dbReference type="SAM" id="MobiDB-lite"/>
    </source>
</evidence>
<comment type="similarity">
    <text evidence="1 2">Belongs to the 14-3-3 family.</text>
</comment>
<evidence type="ECO:0000259" key="6">
    <source>
        <dbReference type="SMART" id="SM00101"/>
    </source>
</evidence>
<keyword evidence="4" id="KW-0472">Membrane</keyword>
<evidence type="ECO:0000256" key="1">
    <source>
        <dbReference type="ARBA" id="ARBA00006141"/>
    </source>
</evidence>
<dbReference type="PANTHER" id="PTHR18860">
    <property type="entry name" value="14-3-3 PROTEIN"/>
    <property type="match status" value="1"/>
</dbReference>
<feature type="transmembrane region" description="Helical" evidence="4">
    <location>
        <begin position="343"/>
        <end position="362"/>
    </location>
</feature>
<organism evidence="7 8">
    <name type="scientific">Polarella glacialis</name>
    <name type="common">Dinoflagellate</name>
    <dbReference type="NCBI Taxonomy" id="89957"/>
    <lineage>
        <taxon>Eukaryota</taxon>
        <taxon>Sar</taxon>
        <taxon>Alveolata</taxon>
        <taxon>Dinophyceae</taxon>
        <taxon>Suessiales</taxon>
        <taxon>Suessiaceae</taxon>
        <taxon>Polarella</taxon>
    </lineage>
</organism>
<dbReference type="InterPro" id="IPR023409">
    <property type="entry name" value="14-3-3_CS"/>
</dbReference>
<feature type="transmembrane region" description="Helical" evidence="4">
    <location>
        <begin position="209"/>
        <end position="231"/>
    </location>
</feature>
<dbReference type="PROSITE" id="PS00796">
    <property type="entry name" value="1433_1"/>
    <property type="match status" value="2"/>
</dbReference>
<proteinExistence type="inferred from homology"/>
<keyword evidence="4" id="KW-0812">Transmembrane</keyword>
<dbReference type="SUPFAM" id="SSF48445">
    <property type="entry name" value="14-3-3 protein"/>
    <property type="match status" value="2"/>
</dbReference>
<sequence>MARSVLTVVTVALCLWDFVSDILCARTNAHDDERVIQLLGYAGAGWVLVTVGLNFCVVAHIIRIHREFMIVLIKKNIGVFLLCTLLSLTNSEVLTLAVVLLEDRLSPRHRRNAPFVIGSIRAWSILSQFIEDVPQFFLQLAAILIRIFNGRHAQLLPLLSVLCTVTMLLMKVLTNAIYAVFSIRISKEKLEETVPGRVWDVAAMESADIGILLFEVFTVAFCIAFTVLLWLSGSREYFLAALGIWMLNYLLSVWTVFRFVRACRSWFLQVALDVHKSVPVFFLAFIHPAALMILGTAPQLNATIRFGSLLLRTPQVMRNIAFGGLALWGVWKSEFPVSERFMICTVLICGMSFMTNALLAFLGNLTSDQPSGYETLLEDIENNDASKDLLARIQVLDPEDDKARKQLQRQVEEELISMKRGGAASSSLLETLEICQDLQVKGEQRRLQKTLDAEEINLTWLRDLKVRAAKVLDDDDDYMERARKVEDNLSFHIEQLRKVDIEDSEAVALKQKQAASAKLPRRQVLELWLEQLTSRGTEACTKDMERAVQESKVLAQSLEEGDLERFLTKYHLPCQELLAKLSTGGSQPLTSLAPGGAKKRTSPESERKANQSIPDPENELVEQQLCLARLAEHAERYDDIVQYMDEAVKCADKISLEDRNLISVAYKNAVGSRRASWRVLSAEEQKDISDYLKQCTRIYRQKIETEVQTFCHSVFRVVESPALANSTTDDSTVFCLKLKGDYWRYIAEVSGKGRKKSEASENARRAYDGAMQEAANRLSSVNCMRLAVALNFSVFTFEVLGQGAEACRIAKTASDEGRLFLHTLDKEAYKEAEQILQLLRDNLTLWSDSEGNPSDPEELNQPDDSDSILSFDNLRMDAETNSYMAQLAEQAERYDDMVQYMDDVVRCSDELSLKDRNLLSVAYKNAVGSRRAAWRALSAEKDREDSSHLRKQCAKGYLQKVETELQAYCDRILDLLDSFRHSSESKIFFSKMKADYLRYLSEFSPASTRTDAKDKARLAYQEAMIAADELAPTDPIRLGTMLNFAVFTYEVLGDHEQACILAKTAFDDAIAELDTLSESSYKDSTLIMQLLRDNLTLWTSSDEE</sequence>
<feature type="domain" description="14-3-3" evidence="6">
    <location>
        <begin position="878"/>
        <end position="1104"/>
    </location>
</feature>
<reference evidence="7" key="1">
    <citation type="submission" date="2021-02" db="EMBL/GenBank/DDBJ databases">
        <authorList>
            <person name="Dougan E. K."/>
            <person name="Rhodes N."/>
            <person name="Thang M."/>
            <person name="Chan C."/>
        </authorList>
    </citation>
    <scope>NUCLEOTIDE SEQUENCE</scope>
</reference>
<keyword evidence="5" id="KW-0732">Signal</keyword>
<dbReference type="CDD" id="cd08774">
    <property type="entry name" value="14-3-3"/>
    <property type="match status" value="2"/>
</dbReference>
<dbReference type="InterPro" id="IPR000308">
    <property type="entry name" value="14-3-3"/>
</dbReference>
<dbReference type="Pfam" id="PF00244">
    <property type="entry name" value="14-3-3"/>
    <property type="match status" value="2"/>
</dbReference>
<dbReference type="PRINTS" id="PR00305">
    <property type="entry name" value="1433ZETA"/>
</dbReference>
<dbReference type="SMART" id="SM00101">
    <property type="entry name" value="14_3_3"/>
    <property type="match status" value="2"/>
</dbReference>
<feature type="region of interest" description="Disordered" evidence="3">
    <location>
        <begin position="588"/>
        <end position="615"/>
    </location>
</feature>
<dbReference type="PROSITE" id="PS00797">
    <property type="entry name" value="1433_2"/>
    <property type="match status" value="1"/>
</dbReference>
<feature type="transmembrane region" description="Helical" evidence="4">
    <location>
        <begin position="77"/>
        <end position="101"/>
    </location>
</feature>
<dbReference type="EMBL" id="CAJNNV010025604">
    <property type="protein sequence ID" value="CAE8615325.1"/>
    <property type="molecule type" value="Genomic_DNA"/>
</dbReference>
<feature type="signal peptide" evidence="5">
    <location>
        <begin position="1"/>
        <end position="21"/>
    </location>
</feature>
<dbReference type="InterPro" id="IPR036815">
    <property type="entry name" value="14-3-3_dom_sf"/>
</dbReference>
<feature type="transmembrane region" description="Helical" evidence="4">
    <location>
        <begin position="158"/>
        <end position="181"/>
    </location>
</feature>
<dbReference type="Proteomes" id="UP000654075">
    <property type="component" value="Unassembled WGS sequence"/>
</dbReference>
<keyword evidence="4" id="KW-1133">Transmembrane helix</keyword>
<feature type="transmembrane region" description="Helical" evidence="4">
    <location>
        <begin position="40"/>
        <end position="65"/>
    </location>
</feature>
<protein>
    <recommendedName>
        <fullName evidence="6">14-3-3 domain-containing protein</fullName>
    </recommendedName>
</protein>